<reference evidence="5" key="1">
    <citation type="journal article" date="2019" name="Int. J. Syst. Evol. Microbiol.">
        <title>The Global Catalogue of Microorganisms (GCM) 10K type strain sequencing project: providing services to taxonomists for standard genome sequencing and annotation.</title>
        <authorList>
            <consortium name="The Broad Institute Genomics Platform"/>
            <consortium name="The Broad Institute Genome Sequencing Center for Infectious Disease"/>
            <person name="Wu L."/>
            <person name="Ma J."/>
        </authorList>
    </citation>
    <scope>NUCLEOTIDE SEQUENCE [LARGE SCALE GENOMIC DNA]</scope>
    <source>
        <strain evidence="5">NBRC 112416</strain>
    </source>
</reference>
<dbReference type="PANTHER" id="PTHR43794:SF11">
    <property type="entry name" value="AMIDOHYDROLASE-RELATED DOMAIN-CONTAINING PROTEIN"/>
    <property type="match status" value="1"/>
</dbReference>
<sequence>MTIRLTNAWVLTLDEGMNQHERGWISIDGNTITALGAGDPPAIDGAEIVDCGGDIVMPGMVNTHCHMAMSVFRGLGEDVDDRLYRYILPLERKFVTPHMVRAGSALSALEMIEAGVTTVADMYYFETQVGEVVAEAGMRGIVGQTLADFAPPDHKSFDEGFALVEELVDRFYDHPLVTPSIAPHAPYSTGLEVMERIAAWSAANPTVPVQMHLAESDLEVAWARDTHGTSTVEVVRRSGLLDRSPICAHCLHLSETDIANMADAHVTVATNPRSNGKAGRGIAPVAAMRGAGIPVGIGSDGPMSGNTLDLFSQFAPVSMFAKLLGKSRKPLPAAEVVRMATIEGARVLGLDGKIGSLEPGKQADLIRVNLTASRLHPIYDPWSMLVFAAMPTDVADVMVAGRWLMRDRQVMTLDPKKTLRDAMQIAREFKAEMVRIDEEKR</sequence>
<proteinExistence type="inferred from homology"/>
<dbReference type="SUPFAM" id="SSF51338">
    <property type="entry name" value="Composite domain of metallo-dependent hydrolases"/>
    <property type="match status" value="1"/>
</dbReference>
<dbReference type="InterPro" id="IPR032466">
    <property type="entry name" value="Metal_Hydrolase"/>
</dbReference>
<dbReference type="Proteomes" id="UP001156691">
    <property type="component" value="Unassembled WGS sequence"/>
</dbReference>
<keyword evidence="5" id="KW-1185">Reference proteome</keyword>
<comment type="similarity">
    <text evidence="1">Belongs to the metallo-dependent hydrolases superfamily. ATZ/TRZ family.</text>
</comment>
<dbReference type="RefSeq" id="WP_284340721.1">
    <property type="nucleotide sequence ID" value="NZ_BSNS01000011.1"/>
</dbReference>
<dbReference type="InterPro" id="IPR006680">
    <property type="entry name" value="Amidohydro-rel"/>
</dbReference>
<name>A0ABQ5W5I4_9HYPH</name>
<protein>
    <submittedName>
        <fullName evidence="4">Amidohydrolase</fullName>
    </submittedName>
</protein>
<dbReference type="Gene3D" id="2.30.40.10">
    <property type="entry name" value="Urease, subunit C, domain 1"/>
    <property type="match status" value="1"/>
</dbReference>
<evidence type="ECO:0000313" key="5">
    <source>
        <dbReference type="Proteomes" id="UP001156691"/>
    </source>
</evidence>
<dbReference type="CDD" id="cd01298">
    <property type="entry name" value="ATZ_TRZ_like"/>
    <property type="match status" value="1"/>
</dbReference>
<dbReference type="PANTHER" id="PTHR43794">
    <property type="entry name" value="AMINOHYDROLASE SSNA-RELATED"/>
    <property type="match status" value="1"/>
</dbReference>
<dbReference type="Pfam" id="PF01979">
    <property type="entry name" value="Amidohydro_1"/>
    <property type="match status" value="1"/>
</dbReference>
<accession>A0ABQ5W5I4</accession>
<dbReference type="InterPro" id="IPR011059">
    <property type="entry name" value="Metal-dep_hydrolase_composite"/>
</dbReference>
<evidence type="ECO:0000259" key="3">
    <source>
        <dbReference type="Pfam" id="PF01979"/>
    </source>
</evidence>
<organism evidence="4 5">
    <name type="scientific">Devosia nitrariae</name>
    <dbReference type="NCBI Taxonomy" id="2071872"/>
    <lineage>
        <taxon>Bacteria</taxon>
        <taxon>Pseudomonadati</taxon>
        <taxon>Pseudomonadota</taxon>
        <taxon>Alphaproteobacteria</taxon>
        <taxon>Hyphomicrobiales</taxon>
        <taxon>Devosiaceae</taxon>
        <taxon>Devosia</taxon>
    </lineage>
</organism>
<evidence type="ECO:0000256" key="2">
    <source>
        <dbReference type="ARBA" id="ARBA00022801"/>
    </source>
</evidence>
<gene>
    <name evidence="4" type="ORF">GCM10010862_25620</name>
</gene>
<dbReference type="InterPro" id="IPR050287">
    <property type="entry name" value="MTA/SAH_deaminase"/>
</dbReference>
<feature type="domain" description="Amidohydrolase-related" evidence="3">
    <location>
        <begin position="55"/>
        <end position="403"/>
    </location>
</feature>
<evidence type="ECO:0000313" key="4">
    <source>
        <dbReference type="EMBL" id="GLQ55303.1"/>
    </source>
</evidence>
<comment type="caution">
    <text evidence="4">The sequence shown here is derived from an EMBL/GenBank/DDBJ whole genome shotgun (WGS) entry which is preliminary data.</text>
</comment>
<dbReference type="Gene3D" id="3.20.20.140">
    <property type="entry name" value="Metal-dependent hydrolases"/>
    <property type="match status" value="1"/>
</dbReference>
<dbReference type="EMBL" id="BSNS01000011">
    <property type="protein sequence ID" value="GLQ55303.1"/>
    <property type="molecule type" value="Genomic_DNA"/>
</dbReference>
<evidence type="ECO:0000256" key="1">
    <source>
        <dbReference type="ARBA" id="ARBA00006745"/>
    </source>
</evidence>
<dbReference type="SUPFAM" id="SSF51556">
    <property type="entry name" value="Metallo-dependent hydrolases"/>
    <property type="match status" value="1"/>
</dbReference>
<keyword evidence="2" id="KW-0378">Hydrolase</keyword>